<sequence>MGTFDSFIFDLMPRTLVLASMGSGTTSLASELRGVGLQYSHDGVEGEEGSVSWIHILQLLPYSPSKIVELCESWESQAWHPVLFAGENGRYSKLCGPDVGDKYSKSRECWRGVCGKVLEGNMGCGNSKSKRKCDVVFNETVAVVRDPIKTINTLSHKFCPNQKKASSSGQLRVASVLLDFELKGLECWEGWARYWVEYYGLLLKRKVKMHRREGLDVCKLFTEENAVKGCEDSVGGKFWRIVFMRREKMSAFVSTGKWDDGYKNSRAGKKKKKKLEDMGEVGKDVKELWAKIKKQLEE</sequence>
<organism evidence="1 2">
    <name type="scientific">Triparma laevis f. longispina</name>
    <dbReference type="NCBI Taxonomy" id="1714387"/>
    <lineage>
        <taxon>Eukaryota</taxon>
        <taxon>Sar</taxon>
        <taxon>Stramenopiles</taxon>
        <taxon>Ochrophyta</taxon>
        <taxon>Bolidophyceae</taxon>
        <taxon>Parmales</taxon>
        <taxon>Triparmaceae</taxon>
        <taxon>Triparma</taxon>
    </lineage>
</organism>
<protein>
    <recommendedName>
        <fullName evidence="3">Sulfotransferase</fullName>
    </recommendedName>
</protein>
<evidence type="ECO:0000313" key="1">
    <source>
        <dbReference type="EMBL" id="GMH50567.1"/>
    </source>
</evidence>
<name>A0A9W7DQ55_9STRA</name>
<dbReference type="AlphaFoldDB" id="A0A9W7DQ55"/>
<comment type="caution">
    <text evidence="1">The sequence shown here is derived from an EMBL/GenBank/DDBJ whole genome shotgun (WGS) entry which is preliminary data.</text>
</comment>
<evidence type="ECO:0008006" key="3">
    <source>
        <dbReference type="Google" id="ProtNLM"/>
    </source>
</evidence>
<dbReference type="OrthoDB" id="41867at2759"/>
<proteinExistence type="predicted"/>
<accession>A0A9W7DQ55</accession>
<keyword evidence="2" id="KW-1185">Reference proteome</keyword>
<gene>
    <name evidence="1" type="ORF">TrLO_g14016</name>
</gene>
<evidence type="ECO:0000313" key="2">
    <source>
        <dbReference type="Proteomes" id="UP001165122"/>
    </source>
</evidence>
<dbReference type="Proteomes" id="UP001165122">
    <property type="component" value="Unassembled WGS sequence"/>
</dbReference>
<reference evidence="2" key="1">
    <citation type="journal article" date="2023" name="Commun. Biol.">
        <title>Genome analysis of Parmales, the sister group of diatoms, reveals the evolutionary specialization of diatoms from phago-mixotrophs to photoautotrophs.</title>
        <authorList>
            <person name="Ban H."/>
            <person name="Sato S."/>
            <person name="Yoshikawa S."/>
            <person name="Yamada K."/>
            <person name="Nakamura Y."/>
            <person name="Ichinomiya M."/>
            <person name="Sato N."/>
            <person name="Blanc-Mathieu R."/>
            <person name="Endo H."/>
            <person name="Kuwata A."/>
            <person name="Ogata H."/>
        </authorList>
    </citation>
    <scope>NUCLEOTIDE SEQUENCE [LARGE SCALE GENOMIC DNA]</scope>
    <source>
        <strain evidence="2">NIES 3700</strain>
    </source>
</reference>
<dbReference type="EMBL" id="BRXW01000396">
    <property type="protein sequence ID" value="GMH50567.1"/>
    <property type="molecule type" value="Genomic_DNA"/>
</dbReference>